<dbReference type="EMBL" id="CAJNOQ010010107">
    <property type="protein sequence ID" value="CAF1243132.1"/>
    <property type="molecule type" value="Genomic_DNA"/>
</dbReference>
<feature type="region of interest" description="Disordered" evidence="1">
    <location>
        <begin position="145"/>
        <end position="170"/>
    </location>
</feature>
<reference evidence="3" key="1">
    <citation type="submission" date="2021-02" db="EMBL/GenBank/DDBJ databases">
        <authorList>
            <person name="Nowell W R."/>
        </authorList>
    </citation>
    <scope>NUCLEOTIDE SEQUENCE</scope>
</reference>
<dbReference type="GO" id="GO:0032436">
    <property type="term" value="P:positive regulation of proteasomal ubiquitin-dependent protein catabolic process"/>
    <property type="evidence" value="ECO:0007669"/>
    <property type="project" value="TreeGrafter"/>
</dbReference>
<comment type="caution">
    <text evidence="3">The sequence shown here is derived from an EMBL/GenBank/DDBJ whole genome shotgun (WGS) entry which is preliminary data.</text>
</comment>
<dbReference type="PANTHER" id="PTHR14939">
    <property type="entry name" value="F-BOX ONLY PROTEIN 22"/>
    <property type="match status" value="1"/>
</dbReference>
<dbReference type="InterPro" id="IPR019494">
    <property type="entry name" value="FIST_C"/>
</dbReference>
<evidence type="ECO:0000313" key="5">
    <source>
        <dbReference type="Proteomes" id="UP000663829"/>
    </source>
</evidence>
<dbReference type="GO" id="GO:0000209">
    <property type="term" value="P:protein polyubiquitination"/>
    <property type="evidence" value="ECO:0007669"/>
    <property type="project" value="TreeGrafter"/>
</dbReference>
<dbReference type="PANTHER" id="PTHR14939:SF5">
    <property type="entry name" value="F-BOX ONLY PROTEIN 22"/>
    <property type="match status" value="1"/>
</dbReference>
<proteinExistence type="predicted"/>
<dbReference type="Pfam" id="PF10442">
    <property type="entry name" value="FIST_C"/>
    <property type="match status" value="1"/>
</dbReference>
<dbReference type="EMBL" id="CAJOBC010011221">
    <property type="protein sequence ID" value="CAF4007243.1"/>
    <property type="molecule type" value="Genomic_DNA"/>
</dbReference>
<feature type="domain" description="FIST C-domain" evidence="2">
    <location>
        <begin position="284"/>
        <end position="417"/>
    </location>
</feature>
<feature type="compositionally biased region" description="Low complexity" evidence="1">
    <location>
        <begin position="145"/>
        <end position="154"/>
    </location>
</feature>
<evidence type="ECO:0000259" key="2">
    <source>
        <dbReference type="SMART" id="SM01204"/>
    </source>
</evidence>
<dbReference type="AlphaFoldDB" id="A0A814ZKL5"/>
<evidence type="ECO:0000256" key="1">
    <source>
        <dbReference type="SAM" id="MobiDB-lite"/>
    </source>
</evidence>
<dbReference type="Proteomes" id="UP000663829">
    <property type="component" value="Unassembled WGS sequence"/>
</dbReference>
<gene>
    <name evidence="3" type="ORF">GPM918_LOCUS25757</name>
    <name evidence="4" type="ORF">SRO942_LOCUS25793</name>
</gene>
<accession>A0A814ZKL5</accession>
<dbReference type="InterPro" id="IPR036047">
    <property type="entry name" value="F-box-like_dom_sf"/>
</dbReference>
<evidence type="ECO:0000313" key="4">
    <source>
        <dbReference type="EMBL" id="CAF4007243.1"/>
    </source>
</evidence>
<keyword evidence="5" id="KW-1185">Reference proteome</keyword>
<dbReference type="Proteomes" id="UP000681722">
    <property type="component" value="Unassembled WGS sequence"/>
</dbReference>
<organism evidence="3 5">
    <name type="scientific">Didymodactylos carnosus</name>
    <dbReference type="NCBI Taxonomy" id="1234261"/>
    <lineage>
        <taxon>Eukaryota</taxon>
        <taxon>Metazoa</taxon>
        <taxon>Spiralia</taxon>
        <taxon>Gnathifera</taxon>
        <taxon>Rotifera</taxon>
        <taxon>Eurotatoria</taxon>
        <taxon>Bdelloidea</taxon>
        <taxon>Philodinida</taxon>
        <taxon>Philodinidae</taxon>
        <taxon>Didymodactylos</taxon>
    </lineage>
</organism>
<dbReference type="Pfam" id="PF12937">
    <property type="entry name" value="F-box-like"/>
    <property type="match status" value="1"/>
</dbReference>
<sequence>MAENSVNEENSSLTNEQIEYTLKSISDENSSLTSEQIEYALTSIYDVTKTIFKYLPLRSIDTCSTVCRSWYELAKLIKSRRHTFHTITYPSDINTGNFSNLSSGMLSDFDIFIDNTIQEHLWSVPCFALVLSTNILATKGFYSLPSSSTTTDTQQPPPKQRRLRSSTSATMTQRYDIDQALLKHLPQSCSCMFVVSEGIISSSKIPNQNTYYTNELESTDAIGILLMPKMTSSMFGVYPFQIPSDTNISNDMSRSDLHRFLGNVPNDVDIRCIIFFFIQRQSSAMDCLKKLLEFYHNRIAVTGGFVEKIWYDDRKIKSKQTSPCDACGIVFTGNNIRVGQIVLESFVTKKTDIKQKIEKLKYIMDGRRSLSFGLQVSCVGRGTNLHNDTNIECNIFRSLFPSTPLVGVFGNGELGHDYLPNYDDSNSTTNQNVAKTIKKETGKSFFRGYSSVFTLISIPY</sequence>
<dbReference type="InterPro" id="IPR001810">
    <property type="entry name" value="F-box_dom"/>
</dbReference>
<name>A0A814ZKL5_9BILA</name>
<protein>
    <recommendedName>
        <fullName evidence="2">FIST C-domain domain-containing protein</fullName>
    </recommendedName>
</protein>
<dbReference type="SUPFAM" id="SSF81383">
    <property type="entry name" value="F-box domain"/>
    <property type="match status" value="1"/>
</dbReference>
<dbReference type="SMART" id="SM01204">
    <property type="entry name" value="FIST_C"/>
    <property type="match status" value="1"/>
</dbReference>
<dbReference type="Gene3D" id="1.20.1280.50">
    <property type="match status" value="1"/>
</dbReference>
<dbReference type="OrthoDB" id="509497at2759"/>
<evidence type="ECO:0000313" key="3">
    <source>
        <dbReference type="EMBL" id="CAF1243132.1"/>
    </source>
</evidence>